<evidence type="ECO:0000313" key="2">
    <source>
        <dbReference type="Proteomes" id="UP000266673"/>
    </source>
</evidence>
<dbReference type="Proteomes" id="UP000266673">
    <property type="component" value="Unassembled WGS sequence"/>
</dbReference>
<accession>A0A397UJF6</accession>
<evidence type="ECO:0000313" key="1">
    <source>
        <dbReference type="EMBL" id="RIB10422.1"/>
    </source>
</evidence>
<organism evidence="1 2">
    <name type="scientific">Gigaspora rosea</name>
    <dbReference type="NCBI Taxonomy" id="44941"/>
    <lineage>
        <taxon>Eukaryota</taxon>
        <taxon>Fungi</taxon>
        <taxon>Fungi incertae sedis</taxon>
        <taxon>Mucoromycota</taxon>
        <taxon>Glomeromycotina</taxon>
        <taxon>Glomeromycetes</taxon>
        <taxon>Diversisporales</taxon>
        <taxon>Gigasporaceae</taxon>
        <taxon>Gigaspora</taxon>
    </lineage>
</organism>
<comment type="caution">
    <text evidence="1">The sequence shown here is derived from an EMBL/GenBank/DDBJ whole genome shotgun (WGS) entry which is preliminary data.</text>
</comment>
<keyword evidence="2" id="KW-1185">Reference proteome</keyword>
<name>A0A397UJF6_9GLOM</name>
<dbReference type="OrthoDB" id="2490383at2759"/>
<gene>
    <name evidence="1" type="ORF">C2G38_2206151</name>
</gene>
<proteinExistence type="predicted"/>
<protein>
    <submittedName>
        <fullName evidence="1">Uncharacterized protein</fullName>
    </submittedName>
</protein>
<dbReference type="EMBL" id="QKWP01001252">
    <property type="protein sequence ID" value="RIB10422.1"/>
    <property type="molecule type" value="Genomic_DNA"/>
</dbReference>
<sequence length="184" mass="21733">MDIDKVYLIDIPQWGEPVNGMEFNNEEEDWNVKHIYSSDLDANSWSTTGISSHMDVNPDEWAQSFDDFIDWEAYDSVNIPKIPQEIALIFGAYRTCRRLMRRAKRMLQAGVCYNEGIGVEKDEQGRNKEKYLVKREFNCESNSVHYRPSEKKNRNLHLEEEYNSVKRIDQQMRELSLKSKTEID</sequence>
<dbReference type="AlphaFoldDB" id="A0A397UJF6"/>
<reference evidence="1 2" key="1">
    <citation type="submission" date="2018-06" db="EMBL/GenBank/DDBJ databases">
        <title>Comparative genomics reveals the genomic features of Rhizophagus irregularis, R. cerebriforme, R. diaphanum and Gigaspora rosea, and their symbiotic lifestyle signature.</title>
        <authorList>
            <person name="Morin E."/>
            <person name="San Clemente H."/>
            <person name="Chen E.C.H."/>
            <person name="De La Providencia I."/>
            <person name="Hainaut M."/>
            <person name="Kuo A."/>
            <person name="Kohler A."/>
            <person name="Murat C."/>
            <person name="Tang N."/>
            <person name="Roy S."/>
            <person name="Loubradou J."/>
            <person name="Henrissat B."/>
            <person name="Grigoriev I.V."/>
            <person name="Corradi N."/>
            <person name="Roux C."/>
            <person name="Martin F.M."/>
        </authorList>
    </citation>
    <scope>NUCLEOTIDE SEQUENCE [LARGE SCALE GENOMIC DNA]</scope>
    <source>
        <strain evidence="1 2">DAOM 194757</strain>
    </source>
</reference>